<evidence type="ECO:0000313" key="3">
    <source>
        <dbReference type="Proteomes" id="UP000299102"/>
    </source>
</evidence>
<feature type="signal peptide" evidence="1">
    <location>
        <begin position="1"/>
        <end position="17"/>
    </location>
</feature>
<organism evidence="2 3">
    <name type="scientific">Eumeta variegata</name>
    <name type="common">Bagworm moth</name>
    <name type="synonym">Eumeta japonica</name>
    <dbReference type="NCBI Taxonomy" id="151549"/>
    <lineage>
        <taxon>Eukaryota</taxon>
        <taxon>Metazoa</taxon>
        <taxon>Ecdysozoa</taxon>
        <taxon>Arthropoda</taxon>
        <taxon>Hexapoda</taxon>
        <taxon>Insecta</taxon>
        <taxon>Pterygota</taxon>
        <taxon>Neoptera</taxon>
        <taxon>Endopterygota</taxon>
        <taxon>Lepidoptera</taxon>
        <taxon>Glossata</taxon>
        <taxon>Ditrysia</taxon>
        <taxon>Tineoidea</taxon>
        <taxon>Psychidae</taxon>
        <taxon>Oiketicinae</taxon>
        <taxon>Eumeta</taxon>
    </lineage>
</organism>
<dbReference type="InterPro" id="IPR036691">
    <property type="entry name" value="Endo/exonu/phosph_ase_sf"/>
</dbReference>
<dbReference type="OrthoDB" id="8063979at2759"/>
<evidence type="ECO:0000313" key="2">
    <source>
        <dbReference type="EMBL" id="GBP04041.1"/>
    </source>
</evidence>
<evidence type="ECO:0000256" key="1">
    <source>
        <dbReference type="SAM" id="SignalP"/>
    </source>
</evidence>
<accession>A0A4C1SSK7</accession>
<proteinExistence type="predicted"/>
<keyword evidence="1" id="KW-0732">Signal</keyword>
<reference evidence="2 3" key="1">
    <citation type="journal article" date="2019" name="Commun. Biol.">
        <title>The bagworm genome reveals a unique fibroin gene that provides high tensile strength.</title>
        <authorList>
            <person name="Kono N."/>
            <person name="Nakamura H."/>
            <person name="Ohtoshi R."/>
            <person name="Tomita M."/>
            <person name="Numata K."/>
            <person name="Arakawa K."/>
        </authorList>
    </citation>
    <scope>NUCLEOTIDE SEQUENCE [LARGE SCALE GENOMIC DNA]</scope>
</reference>
<dbReference type="SUPFAM" id="SSF56219">
    <property type="entry name" value="DNase I-like"/>
    <property type="match status" value="1"/>
</dbReference>
<dbReference type="PANTHER" id="PTHR19446">
    <property type="entry name" value="REVERSE TRANSCRIPTASES"/>
    <property type="match status" value="1"/>
</dbReference>
<gene>
    <name evidence="2" type="ORF">EVAR_91106_1</name>
</gene>
<comment type="caution">
    <text evidence="2">The sequence shown here is derived from an EMBL/GenBank/DDBJ whole genome shotgun (WGS) entry which is preliminary data.</text>
</comment>
<feature type="chain" id="PRO_5020024511" description="Reverse transcriptase domain-containing protein" evidence="1">
    <location>
        <begin position="18"/>
        <end position="393"/>
    </location>
</feature>
<sequence length="393" mass="43728">MMMMMMFFWSLIRRTPPSSITIPTLQIDEEGSTTIPSLHLLLYSMRLAKRATCVVQEPWTNHGTILGLAARATNQLLQTQGATTWYNGSKGGKCEDEGHPYIIGADANAHHQLWGSLDTNRRESHQECEEKILEGLCGNVRDISETSRLRKILAKQPTVPSFIRKADGSWSTSCRESLEQLIDTHFPGNRSVMMGKLLLSYDRGTACMPITEDMLRWAITSFYPYKSPGPDGIIPADLQHNMDVIIPWLLEIYGACLLWSYIPAEWTRSNVTFIPKGGRSTIDDSYLSPSQHAYTKGKSVETALHSLVGHIERANQYGDFTMVAFAGVEGAFNFVDPMAVLEALEQLGVDQSTVQLISRMLMRRTITSRIGATSVTREVCRGTGVLSPCCGML</sequence>
<dbReference type="AlphaFoldDB" id="A0A4C1SSK7"/>
<keyword evidence="3" id="KW-1185">Reference proteome</keyword>
<evidence type="ECO:0008006" key="4">
    <source>
        <dbReference type="Google" id="ProtNLM"/>
    </source>
</evidence>
<name>A0A4C1SSK7_EUMVA</name>
<dbReference type="EMBL" id="BGZK01003726">
    <property type="protein sequence ID" value="GBP04041.1"/>
    <property type="molecule type" value="Genomic_DNA"/>
</dbReference>
<dbReference type="Proteomes" id="UP000299102">
    <property type="component" value="Unassembled WGS sequence"/>
</dbReference>
<protein>
    <recommendedName>
        <fullName evidence="4">Reverse transcriptase domain-containing protein</fullName>
    </recommendedName>
</protein>